<dbReference type="AlphaFoldDB" id="A0A0L0NTY9"/>
<accession>A0A0L0NTY9</accession>
<evidence type="ECO:0000313" key="1">
    <source>
        <dbReference type="EMBL" id="KND97469.1"/>
    </source>
</evidence>
<dbReference type="Proteomes" id="UP000037122">
    <property type="component" value="Unassembled WGS sequence"/>
</dbReference>
<sequence>MLRHKRPVYVLAKELNDFMLSIEQYHRVVNTVIVIFFKELFDRSIGQVELLRRVFSDKI</sequence>
<evidence type="ECO:0000313" key="2">
    <source>
        <dbReference type="Proteomes" id="UP000037122"/>
    </source>
</evidence>
<comment type="caution">
    <text evidence="1">The sequence shown here is derived from an EMBL/GenBank/DDBJ whole genome shotgun (WGS) entry which is preliminary data.</text>
</comment>
<proteinExistence type="predicted"/>
<gene>
    <name evidence="1" type="ORF">QG37_05855</name>
</gene>
<dbReference type="VEuPathDB" id="FungiDB:QG37_05855"/>
<name>A0A0L0NTY9_CANAR</name>
<reference evidence="2" key="1">
    <citation type="journal article" date="2015" name="BMC Genomics">
        <title>Draft genome of a commonly misdiagnosed multidrug resistant pathogen Candida auris.</title>
        <authorList>
            <person name="Chatterjee S."/>
            <person name="Alampalli S.V."/>
            <person name="Nageshan R.K."/>
            <person name="Chettiar S.T."/>
            <person name="Joshi S."/>
            <person name="Tatu U.S."/>
        </authorList>
    </citation>
    <scope>NUCLEOTIDE SEQUENCE [LARGE SCALE GENOMIC DNA]</scope>
    <source>
        <strain evidence="2">6684</strain>
    </source>
</reference>
<organism evidence="1 2">
    <name type="scientific">Candidozyma auris</name>
    <name type="common">Yeast</name>
    <name type="synonym">Candida auris</name>
    <dbReference type="NCBI Taxonomy" id="498019"/>
    <lineage>
        <taxon>Eukaryota</taxon>
        <taxon>Fungi</taxon>
        <taxon>Dikarya</taxon>
        <taxon>Ascomycota</taxon>
        <taxon>Saccharomycotina</taxon>
        <taxon>Pichiomycetes</taxon>
        <taxon>Metschnikowiaceae</taxon>
        <taxon>Candidozyma</taxon>
    </lineage>
</organism>
<protein>
    <submittedName>
        <fullName evidence="1">Uncharacterized protein</fullName>
    </submittedName>
</protein>
<dbReference type="EMBL" id="LGST01000041">
    <property type="protein sequence ID" value="KND97469.1"/>
    <property type="molecule type" value="Genomic_DNA"/>
</dbReference>